<dbReference type="InterPro" id="IPR003594">
    <property type="entry name" value="HATPase_dom"/>
</dbReference>
<dbReference type="EC" id="2.7.13.3" evidence="2"/>
<feature type="transmembrane region" description="Helical" evidence="10">
    <location>
        <begin position="487"/>
        <end position="506"/>
    </location>
</feature>
<feature type="coiled-coil region" evidence="9">
    <location>
        <begin position="499"/>
        <end position="569"/>
    </location>
</feature>
<dbReference type="Pfam" id="PF07568">
    <property type="entry name" value="HisKA_2"/>
    <property type="match status" value="1"/>
</dbReference>
<organism evidence="13 14">
    <name type="scientific">Filimonas lacunae</name>
    <dbReference type="NCBI Taxonomy" id="477680"/>
    <lineage>
        <taxon>Bacteria</taxon>
        <taxon>Pseudomonadati</taxon>
        <taxon>Bacteroidota</taxon>
        <taxon>Chitinophagia</taxon>
        <taxon>Chitinophagales</taxon>
        <taxon>Chitinophagaceae</taxon>
        <taxon>Filimonas</taxon>
    </lineage>
</organism>
<keyword evidence="10" id="KW-0812">Transmembrane</keyword>
<dbReference type="OrthoDB" id="1223659at2"/>
<feature type="chain" id="PRO_5011573845" description="histidine kinase" evidence="11">
    <location>
        <begin position="26"/>
        <end position="744"/>
    </location>
</feature>
<dbReference type="GO" id="GO:0004673">
    <property type="term" value="F:protein histidine kinase activity"/>
    <property type="evidence" value="ECO:0007669"/>
    <property type="project" value="UniProtKB-EC"/>
</dbReference>
<dbReference type="InterPro" id="IPR019734">
    <property type="entry name" value="TPR_rpt"/>
</dbReference>
<dbReference type="InterPro" id="IPR011990">
    <property type="entry name" value="TPR-like_helical_dom_sf"/>
</dbReference>
<gene>
    <name evidence="13" type="ORF">SAMN05421788_1161</name>
</gene>
<proteinExistence type="predicted"/>
<feature type="repeat" description="TPR" evidence="8">
    <location>
        <begin position="252"/>
        <end position="285"/>
    </location>
</feature>
<dbReference type="SUPFAM" id="SSF48452">
    <property type="entry name" value="TPR-like"/>
    <property type="match status" value="2"/>
</dbReference>
<dbReference type="GO" id="GO:0005524">
    <property type="term" value="F:ATP binding"/>
    <property type="evidence" value="ECO:0007669"/>
    <property type="project" value="UniProtKB-KW"/>
</dbReference>
<dbReference type="InterPro" id="IPR036890">
    <property type="entry name" value="HATPase_C_sf"/>
</dbReference>
<reference evidence="14" key="1">
    <citation type="submission" date="2017-01" db="EMBL/GenBank/DDBJ databases">
        <authorList>
            <person name="Varghese N."/>
            <person name="Submissions S."/>
        </authorList>
    </citation>
    <scope>NUCLEOTIDE SEQUENCE [LARGE SCALE GENOMIC DNA]</scope>
    <source>
        <strain evidence="14">DSM 21054</strain>
    </source>
</reference>
<evidence type="ECO:0000256" key="10">
    <source>
        <dbReference type="SAM" id="Phobius"/>
    </source>
</evidence>
<dbReference type="AlphaFoldDB" id="A0A173MGP4"/>
<keyword evidence="11" id="KW-0732">Signal</keyword>
<evidence type="ECO:0000259" key="12">
    <source>
        <dbReference type="SMART" id="SM00387"/>
    </source>
</evidence>
<dbReference type="Pfam" id="PF02518">
    <property type="entry name" value="HATPase_c"/>
    <property type="match status" value="1"/>
</dbReference>
<evidence type="ECO:0000313" key="13">
    <source>
        <dbReference type="EMBL" id="SIT34343.1"/>
    </source>
</evidence>
<dbReference type="EMBL" id="FTOR01000016">
    <property type="protein sequence ID" value="SIT34343.1"/>
    <property type="molecule type" value="Genomic_DNA"/>
</dbReference>
<dbReference type="KEGG" id="fln:FLA_2814"/>
<name>A0A173MGP4_9BACT</name>
<keyword evidence="10" id="KW-0472">Membrane</keyword>
<dbReference type="Gene3D" id="3.30.565.10">
    <property type="entry name" value="Histidine kinase-like ATPase, C-terminal domain"/>
    <property type="match status" value="1"/>
</dbReference>
<dbReference type="RefSeq" id="WP_076382678.1">
    <property type="nucleotide sequence ID" value="NZ_AP017422.1"/>
</dbReference>
<evidence type="ECO:0000256" key="11">
    <source>
        <dbReference type="SAM" id="SignalP"/>
    </source>
</evidence>
<evidence type="ECO:0000256" key="5">
    <source>
        <dbReference type="ARBA" id="ARBA00022741"/>
    </source>
</evidence>
<keyword evidence="3" id="KW-0597">Phosphoprotein</keyword>
<evidence type="ECO:0000256" key="3">
    <source>
        <dbReference type="ARBA" id="ARBA00022553"/>
    </source>
</evidence>
<dbReference type="PANTHER" id="PTHR41523">
    <property type="entry name" value="TWO-COMPONENT SYSTEM SENSOR PROTEIN"/>
    <property type="match status" value="1"/>
</dbReference>
<feature type="domain" description="Histidine kinase/HSP90-like ATPase" evidence="12">
    <location>
        <begin position="638"/>
        <end position="736"/>
    </location>
</feature>
<sequence length="744" mass="84858">MTYPPKISSLIILWGCLLLSAFSCTQNNSKQQRANTANTHQINDSISLLQGQSDSLIMKKGEYLPDLEYAVVLATKAEQLCRRINYNPGIGKSLLLKAKACMEMKKTVEGAEYSRKALAILSESDNSEDHAACLTLTGSTIGDTHQEFPEKIAYYEKAAAVYRKSGNKLKEAETTQLVADLYINDGQPKRALEIMNEAFKIYHEIGYKQLQSAYTVLGTIYTELDNHVEARRYLLLAARTAEENKDTTPFMSTLYNRLGYEYAMIKDYPQAVNNFEKAYAIAQAAKDTPNILVLINNISDMKYRMGSYAASNEFLSKAVAIYPIYNDDAREAIVSIIFLNNHLALKEYAKAKVYYERVLKVRKAHDDEDPQYQFTKPMLAIYLQAAKQYQDTYKYLDSYKKGIMYGTDFRRSSWIEKLYFISDSALGKHTSAINHYQLYKAFSDSVTAVDKSRQMDELQLQYETEKKNKNIIVLESKQQAQETRLKIVIGGSIVLLLFLVLLYNRYRLKQQNNRRLERQQQEINAQNELLKKLVNDKEWLLKEIHHRVKNNLQVAISLLNMQSQHLENEDALTAIRNSQRRMYAMSLIHQRLYQTDNLGNIDMKWYISELMSFLKDSFEARDRIQFLVDSEAILLDVVQAIPIGLILNEAVTNSIKYAFTDGRKGQIRVTLHTTNAQHCLLSIADNGIGFKTESTGLTSLGMSLMEGLAGQIDGQFNLSSDQNGVTISIIFVPKRLDGQLSNEH</sequence>
<dbReference type="SMART" id="SM00387">
    <property type="entry name" value="HATPase_c"/>
    <property type="match status" value="1"/>
</dbReference>
<keyword evidence="7" id="KW-0067">ATP-binding</keyword>
<dbReference type="Proteomes" id="UP000186917">
    <property type="component" value="Unassembled WGS sequence"/>
</dbReference>
<protein>
    <recommendedName>
        <fullName evidence="2">histidine kinase</fullName>
        <ecNumber evidence="2">2.7.13.3</ecNumber>
    </recommendedName>
</protein>
<accession>A0A173MGP4</accession>
<evidence type="ECO:0000313" key="14">
    <source>
        <dbReference type="Proteomes" id="UP000186917"/>
    </source>
</evidence>
<comment type="catalytic activity">
    <reaction evidence="1">
        <text>ATP + protein L-histidine = ADP + protein N-phospho-L-histidine.</text>
        <dbReference type="EC" id="2.7.13.3"/>
    </reaction>
</comment>
<dbReference type="STRING" id="477680.SAMN05421788_1161"/>
<feature type="signal peptide" evidence="11">
    <location>
        <begin position="1"/>
        <end position="25"/>
    </location>
</feature>
<dbReference type="PROSITE" id="PS51257">
    <property type="entry name" value="PROKAR_LIPOPROTEIN"/>
    <property type="match status" value="1"/>
</dbReference>
<dbReference type="Gene3D" id="1.25.40.10">
    <property type="entry name" value="Tetratricopeptide repeat domain"/>
    <property type="match status" value="2"/>
</dbReference>
<dbReference type="Pfam" id="PF13424">
    <property type="entry name" value="TPR_12"/>
    <property type="match status" value="1"/>
</dbReference>
<evidence type="ECO:0000256" key="2">
    <source>
        <dbReference type="ARBA" id="ARBA00012438"/>
    </source>
</evidence>
<keyword evidence="10" id="KW-1133">Transmembrane helix</keyword>
<dbReference type="Gene3D" id="3.30.450.20">
    <property type="entry name" value="PAS domain"/>
    <property type="match status" value="1"/>
</dbReference>
<evidence type="ECO:0000256" key="9">
    <source>
        <dbReference type="SAM" id="Coils"/>
    </source>
</evidence>
<dbReference type="PANTHER" id="PTHR41523:SF8">
    <property type="entry name" value="ETHYLENE RESPONSE SENSOR PROTEIN"/>
    <property type="match status" value="1"/>
</dbReference>
<keyword evidence="6 13" id="KW-0418">Kinase</keyword>
<keyword evidence="4" id="KW-0808">Transferase</keyword>
<dbReference type="InterPro" id="IPR011495">
    <property type="entry name" value="Sig_transdc_His_kin_sub2_dim/P"/>
</dbReference>
<keyword evidence="8" id="KW-0802">TPR repeat</keyword>
<dbReference type="SMART" id="SM00028">
    <property type="entry name" value="TPR"/>
    <property type="match status" value="4"/>
</dbReference>
<evidence type="ECO:0000256" key="6">
    <source>
        <dbReference type="ARBA" id="ARBA00022777"/>
    </source>
</evidence>
<evidence type="ECO:0000256" key="4">
    <source>
        <dbReference type="ARBA" id="ARBA00022679"/>
    </source>
</evidence>
<evidence type="ECO:0000256" key="7">
    <source>
        <dbReference type="ARBA" id="ARBA00022840"/>
    </source>
</evidence>
<keyword evidence="5" id="KW-0547">Nucleotide-binding</keyword>
<keyword evidence="14" id="KW-1185">Reference proteome</keyword>
<dbReference type="SUPFAM" id="SSF55874">
    <property type="entry name" value="ATPase domain of HSP90 chaperone/DNA topoisomerase II/histidine kinase"/>
    <property type="match status" value="1"/>
</dbReference>
<dbReference type="PROSITE" id="PS50005">
    <property type="entry name" value="TPR"/>
    <property type="match status" value="1"/>
</dbReference>
<evidence type="ECO:0000256" key="1">
    <source>
        <dbReference type="ARBA" id="ARBA00000085"/>
    </source>
</evidence>
<evidence type="ECO:0000256" key="8">
    <source>
        <dbReference type="PROSITE-ProRule" id="PRU00339"/>
    </source>
</evidence>
<keyword evidence="9" id="KW-0175">Coiled coil</keyword>